<dbReference type="GO" id="GO:0051082">
    <property type="term" value="F:unfolded protein binding"/>
    <property type="evidence" value="ECO:0007669"/>
    <property type="project" value="InterPro"/>
</dbReference>
<proteinExistence type="predicted"/>
<keyword evidence="3" id="KW-1185">Reference proteome</keyword>
<dbReference type="InterPro" id="IPR036411">
    <property type="entry name" value="TorD-like_sf"/>
</dbReference>
<dbReference type="GO" id="GO:0051131">
    <property type="term" value="P:chaperone-mediated protein complex assembly"/>
    <property type="evidence" value="ECO:0007669"/>
    <property type="project" value="InterPro"/>
</dbReference>
<dbReference type="GO" id="GO:0042128">
    <property type="term" value="P:nitrate assimilation"/>
    <property type="evidence" value="ECO:0007669"/>
    <property type="project" value="UniProtKB-KW"/>
</dbReference>
<sequence>MKLRSRSREPALRDRLVWQAASLLLAYPDDGLTERLDTVEGLLAHLDGTVAELLGRTVAALRAAEPMAAAMDYVATFDMRRRATMYLTYWTAGDTRNRGREMLAFATAYRAAGVEPPRSEAPDHLPVVLEFAATVAPEVGRRLLTEHRIPIDVLRSALADAESPYQHTVAAVCETLPAATDQEVRRARRLARQLYEAGPPAEAVGLQPFTLTVPPRRQERGPDV</sequence>
<protein>
    <submittedName>
        <fullName evidence="2">Nitrate reductase molybdenum cofactor assembly chaperone</fullName>
    </submittedName>
</protein>
<dbReference type="InterPro" id="IPR020945">
    <property type="entry name" value="DMSO/NO3_reduct_chaperone"/>
</dbReference>
<reference evidence="3" key="1">
    <citation type="submission" date="2016-04" db="EMBL/GenBank/DDBJ databases">
        <authorList>
            <person name="Strapagiel D."/>
            <person name="Borowka P."/>
            <person name="Marciniak B."/>
            <person name="Bakula Z."/>
            <person name="Van Ingen J."/>
            <person name="Safianowska A."/>
            <person name="Dziadek J."/>
            <person name="Jagielski T."/>
        </authorList>
    </citation>
    <scope>NUCLEOTIDE SEQUENCE [LARGE SCALE GENOMIC DNA]</scope>
    <source>
        <strain evidence="3">1010001458</strain>
    </source>
</reference>
<organism evidence="2 3">
    <name type="scientific">Mycobacterium ostraviense</name>
    <dbReference type="NCBI Taxonomy" id="2738409"/>
    <lineage>
        <taxon>Bacteria</taxon>
        <taxon>Bacillati</taxon>
        <taxon>Actinomycetota</taxon>
        <taxon>Actinomycetes</taxon>
        <taxon>Mycobacteriales</taxon>
        <taxon>Mycobacteriaceae</taxon>
        <taxon>Mycobacterium</taxon>
    </lineage>
</organism>
<evidence type="ECO:0000313" key="3">
    <source>
        <dbReference type="Proteomes" id="UP000077342"/>
    </source>
</evidence>
<dbReference type="PANTHER" id="PTHR43680">
    <property type="entry name" value="NITRATE REDUCTASE MOLYBDENUM COFACTOR ASSEMBLY CHAPERONE"/>
    <property type="match status" value="1"/>
</dbReference>
<dbReference type="Gene3D" id="1.10.3480.10">
    <property type="entry name" value="TorD-like"/>
    <property type="match status" value="1"/>
</dbReference>
<comment type="caution">
    <text evidence="2">The sequence shown here is derived from an EMBL/GenBank/DDBJ whole genome shotgun (WGS) entry which is preliminary data.</text>
</comment>
<dbReference type="Pfam" id="PF02613">
    <property type="entry name" value="Nitrate_red_del"/>
    <property type="match status" value="1"/>
</dbReference>
<evidence type="ECO:0000256" key="1">
    <source>
        <dbReference type="ARBA" id="ARBA00023063"/>
    </source>
</evidence>
<dbReference type="SUPFAM" id="SSF89155">
    <property type="entry name" value="TorD-like"/>
    <property type="match status" value="1"/>
</dbReference>
<gene>
    <name evidence="2" type="ORF">A4G28_07195</name>
</gene>
<dbReference type="GO" id="GO:0016530">
    <property type="term" value="F:metallochaperone activity"/>
    <property type="evidence" value="ECO:0007669"/>
    <property type="project" value="TreeGrafter"/>
</dbReference>
<keyword evidence="1" id="KW-0534">Nitrate assimilation</keyword>
<name>A0A164BM22_9MYCO</name>
<dbReference type="AlphaFoldDB" id="A0A164BM22"/>
<dbReference type="RefSeq" id="WP_075509965.1">
    <property type="nucleotide sequence ID" value="NZ_CP089224.1"/>
</dbReference>
<evidence type="ECO:0000313" key="2">
    <source>
        <dbReference type="EMBL" id="KZS63628.1"/>
    </source>
</evidence>
<dbReference type="Proteomes" id="UP000077342">
    <property type="component" value="Unassembled WGS sequence"/>
</dbReference>
<dbReference type="EMBL" id="LWCI01000097">
    <property type="protein sequence ID" value="KZS63628.1"/>
    <property type="molecule type" value="Genomic_DNA"/>
</dbReference>
<dbReference type="InterPro" id="IPR003765">
    <property type="entry name" value="NO3_reductase_chaperone_NarJ"/>
</dbReference>
<dbReference type="NCBIfam" id="TIGR00684">
    <property type="entry name" value="narJ"/>
    <property type="match status" value="1"/>
</dbReference>
<dbReference type="PANTHER" id="PTHR43680:SF2">
    <property type="entry name" value="NITRATE REDUCTASE MOLYBDENUM COFACTOR ASSEMBLY CHAPERONE NARJ"/>
    <property type="match status" value="1"/>
</dbReference>
<accession>A0A164BM22</accession>